<feature type="domain" description="AB hydrolase-1" evidence="1">
    <location>
        <begin position="29"/>
        <end position="131"/>
    </location>
</feature>
<keyword evidence="2" id="KW-0378">Hydrolase</keyword>
<evidence type="ECO:0000313" key="2">
    <source>
        <dbReference type="EMBL" id="KJX98801.1"/>
    </source>
</evidence>
<dbReference type="SUPFAM" id="SSF53474">
    <property type="entry name" value="alpha/beta-Hydrolases"/>
    <property type="match status" value="1"/>
</dbReference>
<dbReference type="OrthoDB" id="408373at2759"/>
<evidence type="ECO:0000259" key="1">
    <source>
        <dbReference type="Pfam" id="PF00561"/>
    </source>
</evidence>
<dbReference type="Proteomes" id="UP000033647">
    <property type="component" value="Unassembled WGS sequence"/>
</dbReference>
<dbReference type="PANTHER" id="PTHR43798:SF5">
    <property type="entry name" value="MONOACYLGLYCEROL LIPASE ABHD6"/>
    <property type="match status" value="1"/>
</dbReference>
<dbReference type="Pfam" id="PF00561">
    <property type="entry name" value="Abhydrolase_1"/>
    <property type="match status" value="1"/>
</dbReference>
<dbReference type="GO" id="GO:0046464">
    <property type="term" value="P:acylglycerol catabolic process"/>
    <property type="evidence" value="ECO:0007669"/>
    <property type="project" value="TreeGrafter"/>
</dbReference>
<dbReference type="GO" id="GO:0016020">
    <property type="term" value="C:membrane"/>
    <property type="evidence" value="ECO:0007669"/>
    <property type="project" value="TreeGrafter"/>
</dbReference>
<dbReference type="PANTHER" id="PTHR43798">
    <property type="entry name" value="MONOACYLGLYCEROL LIPASE"/>
    <property type="match status" value="1"/>
</dbReference>
<evidence type="ECO:0000313" key="3">
    <source>
        <dbReference type="Proteomes" id="UP000033647"/>
    </source>
</evidence>
<sequence>MPFATVNSHRIHYVESSELGYENDSSKATIVMVHGLGSSQNFYVPTFPSLAGHRCIALSTYGAAQSKSNGEKLTLEELADDVIGLMDHLSIEKAIMAGHSMGGPMVLTAAARNPERVLGVVSIGPVNPSSIKPEMFTSRIETVLKDGMEPLANTVPKAATNANSTGVQRAMIRELIVGQDPKSYASHCGVIVNMKDPGFGSIKVPVLLIAGDEDKSAPLEGVKYIHEHLGSEQKELRVLKGVGHWHCIESGDQVGSLIKDFAAMIA</sequence>
<dbReference type="PRINTS" id="PR00111">
    <property type="entry name" value="ABHYDROLASE"/>
</dbReference>
<organism evidence="2 3">
    <name type="scientific">Zymoseptoria brevis</name>
    <dbReference type="NCBI Taxonomy" id="1047168"/>
    <lineage>
        <taxon>Eukaryota</taxon>
        <taxon>Fungi</taxon>
        <taxon>Dikarya</taxon>
        <taxon>Ascomycota</taxon>
        <taxon>Pezizomycotina</taxon>
        <taxon>Dothideomycetes</taxon>
        <taxon>Dothideomycetidae</taxon>
        <taxon>Mycosphaerellales</taxon>
        <taxon>Mycosphaerellaceae</taxon>
        <taxon>Zymoseptoria</taxon>
    </lineage>
</organism>
<dbReference type="InterPro" id="IPR000073">
    <property type="entry name" value="AB_hydrolase_1"/>
</dbReference>
<reference evidence="2 3" key="1">
    <citation type="submission" date="2015-03" db="EMBL/GenBank/DDBJ databases">
        <title>RNA-seq based gene annotation and comparative genomics of four Zymoseptoria species reveal species-specific pathogenicity related genes and transposable element activity.</title>
        <authorList>
            <person name="Grandaubert J."/>
            <person name="Bhattacharyya A."/>
            <person name="Stukenbrock E.H."/>
        </authorList>
    </citation>
    <scope>NUCLEOTIDE SEQUENCE [LARGE SCALE GENOMIC DNA]</scope>
    <source>
        <strain evidence="2 3">Zb18110</strain>
    </source>
</reference>
<dbReference type="Gene3D" id="3.40.50.1820">
    <property type="entry name" value="alpha/beta hydrolase"/>
    <property type="match status" value="1"/>
</dbReference>
<dbReference type="GO" id="GO:0047372">
    <property type="term" value="F:monoacylglycerol lipase activity"/>
    <property type="evidence" value="ECO:0007669"/>
    <property type="project" value="TreeGrafter"/>
</dbReference>
<keyword evidence="3" id="KW-1185">Reference proteome</keyword>
<name>A0A0F4GN15_9PEZI</name>
<dbReference type="AlphaFoldDB" id="A0A0F4GN15"/>
<dbReference type="STRING" id="1047168.A0A0F4GN15"/>
<gene>
    <name evidence="2" type="ORF">TI39_contig391g00008</name>
</gene>
<accession>A0A0F4GN15</accession>
<dbReference type="InterPro" id="IPR050266">
    <property type="entry name" value="AB_hydrolase_sf"/>
</dbReference>
<dbReference type="InterPro" id="IPR029058">
    <property type="entry name" value="AB_hydrolase_fold"/>
</dbReference>
<proteinExistence type="predicted"/>
<comment type="caution">
    <text evidence="2">The sequence shown here is derived from an EMBL/GenBank/DDBJ whole genome shotgun (WGS) entry which is preliminary data.</text>
</comment>
<dbReference type="EMBL" id="LAFY01000383">
    <property type="protein sequence ID" value="KJX98801.1"/>
    <property type="molecule type" value="Genomic_DNA"/>
</dbReference>
<protein>
    <submittedName>
        <fullName evidence="2">Alpha/beta-Hydrolase like protein</fullName>
    </submittedName>
</protein>